<keyword evidence="6 7" id="KW-0067">ATP-binding</keyword>
<keyword evidence="7" id="KW-0573">Peptidoglycan synthesis</keyword>
<dbReference type="InterPro" id="IPR036565">
    <property type="entry name" value="Mur-like_cat_sf"/>
</dbReference>
<dbReference type="EC" id="6.3.2.9" evidence="7"/>
<proteinExistence type="inferred from homology"/>
<comment type="function">
    <text evidence="7">Cell wall formation. Catalyzes the addition of glutamate to the nucleotide precursor UDP-N-acetylmuramoyl-L-alanine (UMA).</text>
</comment>
<dbReference type="Pfam" id="PF08245">
    <property type="entry name" value="Mur_ligase_M"/>
    <property type="match status" value="1"/>
</dbReference>
<feature type="domain" description="Mur ligase central" evidence="8">
    <location>
        <begin position="121"/>
        <end position="286"/>
    </location>
</feature>
<name>A0ABQ1MCJ5_9PROT</name>
<dbReference type="HAMAP" id="MF_00639">
    <property type="entry name" value="MurD"/>
    <property type="match status" value="1"/>
</dbReference>
<dbReference type="Gene3D" id="3.90.190.20">
    <property type="entry name" value="Mur ligase, C-terminal domain"/>
    <property type="match status" value="1"/>
</dbReference>
<evidence type="ECO:0000256" key="7">
    <source>
        <dbReference type="HAMAP-Rule" id="MF_00639"/>
    </source>
</evidence>
<keyword evidence="7" id="KW-0131">Cell cycle</keyword>
<dbReference type="PANTHER" id="PTHR43692:SF1">
    <property type="entry name" value="UDP-N-ACETYLMURAMOYLALANINE--D-GLUTAMATE LIGASE"/>
    <property type="match status" value="1"/>
</dbReference>
<dbReference type="Proteomes" id="UP000637769">
    <property type="component" value="Unassembled WGS sequence"/>
</dbReference>
<dbReference type="RefSeq" id="WP_188427030.1">
    <property type="nucleotide sequence ID" value="NZ_BMCH01000006.1"/>
</dbReference>
<keyword evidence="7" id="KW-0132">Cell division</keyword>
<dbReference type="InterPro" id="IPR013221">
    <property type="entry name" value="Mur_ligase_cen"/>
</dbReference>
<comment type="subcellular location">
    <subcellularLocation>
        <location evidence="1 7">Cytoplasm</location>
    </subcellularLocation>
</comment>
<evidence type="ECO:0000313" key="9">
    <source>
        <dbReference type="EMBL" id="GGC37439.1"/>
    </source>
</evidence>
<gene>
    <name evidence="7 9" type="primary">murD</name>
    <name evidence="9" type="ORF">GCM10007207_23690</name>
</gene>
<dbReference type="InterPro" id="IPR005762">
    <property type="entry name" value="MurD"/>
</dbReference>
<evidence type="ECO:0000256" key="5">
    <source>
        <dbReference type="ARBA" id="ARBA00022741"/>
    </source>
</evidence>
<keyword evidence="10" id="KW-1185">Reference proteome</keyword>
<dbReference type="SUPFAM" id="SSF53244">
    <property type="entry name" value="MurD-like peptide ligases, peptide-binding domain"/>
    <property type="match status" value="1"/>
</dbReference>
<evidence type="ECO:0000256" key="4">
    <source>
        <dbReference type="ARBA" id="ARBA00022598"/>
    </source>
</evidence>
<dbReference type="GO" id="GO:0016874">
    <property type="term" value="F:ligase activity"/>
    <property type="evidence" value="ECO:0007669"/>
    <property type="project" value="UniProtKB-KW"/>
</dbReference>
<organism evidence="9 10">
    <name type="scientific">Asaia siamensis</name>
    <dbReference type="NCBI Taxonomy" id="110479"/>
    <lineage>
        <taxon>Bacteria</taxon>
        <taxon>Pseudomonadati</taxon>
        <taxon>Pseudomonadota</taxon>
        <taxon>Alphaproteobacteria</taxon>
        <taxon>Acetobacterales</taxon>
        <taxon>Acetobacteraceae</taxon>
        <taxon>Asaia</taxon>
    </lineage>
</organism>
<evidence type="ECO:0000256" key="6">
    <source>
        <dbReference type="ARBA" id="ARBA00022840"/>
    </source>
</evidence>
<evidence type="ECO:0000256" key="2">
    <source>
        <dbReference type="ARBA" id="ARBA00004752"/>
    </source>
</evidence>
<evidence type="ECO:0000256" key="1">
    <source>
        <dbReference type="ARBA" id="ARBA00004496"/>
    </source>
</evidence>
<keyword evidence="7" id="KW-0961">Cell wall biogenesis/degradation</keyword>
<reference evidence="10" key="1">
    <citation type="journal article" date="2019" name="Int. J. Syst. Evol. Microbiol.">
        <title>The Global Catalogue of Microorganisms (GCM) 10K type strain sequencing project: providing services to taxonomists for standard genome sequencing and annotation.</title>
        <authorList>
            <consortium name="The Broad Institute Genomics Platform"/>
            <consortium name="The Broad Institute Genome Sequencing Center for Infectious Disease"/>
            <person name="Wu L."/>
            <person name="Ma J."/>
        </authorList>
    </citation>
    <scope>NUCLEOTIDE SEQUENCE [LARGE SCALE GENOMIC DNA]</scope>
    <source>
        <strain evidence="10">CCM 7132</strain>
    </source>
</reference>
<dbReference type="EMBL" id="BMCH01000006">
    <property type="protein sequence ID" value="GGC37439.1"/>
    <property type="molecule type" value="Genomic_DNA"/>
</dbReference>
<dbReference type="NCBIfam" id="TIGR01087">
    <property type="entry name" value="murD"/>
    <property type="match status" value="1"/>
</dbReference>
<evidence type="ECO:0000256" key="3">
    <source>
        <dbReference type="ARBA" id="ARBA00022490"/>
    </source>
</evidence>
<keyword evidence="5 7" id="KW-0547">Nucleotide-binding</keyword>
<evidence type="ECO:0000259" key="8">
    <source>
        <dbReference type="Pfam" id="PF08245"/>
    </source>
</evidence>
<accession>A0ABQ1MCJ5</accession>
<keyword evidence="4 7" id="KW-0436">Ligase</keyword>
<dbReference type="Gene3D" id="3.40.1190.10">
    <property type="entry name" value="Mur-like, catalytic domain"/>
    <property type="match status" value="1"/>
</dbReference>
<dbReference type="SUPFAM" id="SSF53623">
    <property type="entry name" value="MurD-like peptide ligases, catalytic domain"/>
    <property type="match status" value="1"/>
</dbReference>
<feature type="binding site" evidence="7">
    <location>
        <begin position="123"/>
        <end position="129"/>
    </location>
    <ligand>
        <name>ATP</name>
        <dbReference type="ChEBI" id="CHEBI:30616"/>
    </ligand>
</feature>
<comment type="caution">
    <text evidence="9">The sequence shown here is derived from an EMBL/GenBank/DDBJ whole genome shotgun (WGS) entry which is preliminary data.</text>
</comment>
<dbReference type="SUPFAM" id="SSF51984">
    <property type="entry name" value="MurCD N-terminal domain"/>
    <property type="match status" value="1"/>
</dbReference>
<keyword evidence="7" id="KW-0133">Cell shape</keyword>
<dbReference type="InterPro" id="IPR036615">
    <property type="entry name" value="Mur_ligase_C_dom_sf"/>
</dbReference>
<keyword evidence="3 7" id="KW-0963">Cytoplasm</keyword>
<dbReference type="PANTHER" id="PTHR43692">
    <property type="entry name" value="UDP-N-ACETYLMURAMOYLALANINE--D-GLUTAMATE LIGASE"/>
    <property type="match status" value="1"/>
</dbReference>
<comment type="catalytic activity">
    <reaction evidence="7">
        <text>UDP-N-acetyl-alpha-D-muramoyl-L-alanine + D-glutamate + ATP = UDP-N-acetyl-alpha-D-muramoyl-L-alanyl-D-glutamate + ADP + phosphate + H(+)</text>
        <dbReference type="Rhea" id="RHEA:16429"/>
        <dbReference type="ChEBI" id="CHEBI:15378"/>
        <dbReference type="ChEBI" id="CHEBI:29986"/>
        <dbReference type="ChEBI" id="CHEBI:30616"/>
        <dbReference type="ChEBI" id="CHEBI:43474"/>
        <dbReference type="ChEBI" id="CHEBI:83898"/>
        <dbReference type="ChEBI" id="CHEBI:83900"/>
        <dbReference type="ChEBI" id="CHEBI:456216"/>
        <dbReference type="EC" id="6.3.2.9"/>
    </reaction>
</comment>
<evidence type="ECO:0000313" key="10">
    <source>
        <dbReference type="Proteomes" id="UP000637769"/>
    </source>
</evidence>
<comment type="pathway">
    <text evidence="2 7">Cell wall biogenesis; peptidoglycan biosynthesis.</text>
</comment>
<dbReference type="Gene3D" id="3.40.50.720">
    <property type="entry name" value="NAD(P)-binding Rossmann-like Domain"/>
    <property type="match status" value="1"/>
</dbReference>
<protein>
    <recommendedName>
        <fullName evidence="7">UDP-N-acetylmuramoylalanine--D-glutamate ligase</fullName>
        <ecNumber evidence="7">6.3.2.9</ecNumber>
    </recommendedName>
    <alternativeName>
        <fullName evidence="7">D-glutamic acid-adding enzyme</fullName>
    </alternativeName>
    <alternativeName>
        <fullName evidence="7">UDP-N-acetylmuramoyl-L-alanyl-D-glutamate synthetase</fullName>
    </alternativeName>
</protein>
<sequence length="450" mass="47389">MTERAFPSDLFAGSRFAVAGLGRNGSAVVRALLAMGAEVQAWDDKNPPEADPARKRFTAAPIETLAGFDALILSPGIPHLLPTPHPAAVKAREAHVPILSDAEILFQAVRRAGSKARFAAITGTNGKSTTTALLAHMLEKAGYPVAAGGNLGTASLALPLLPDNGVYVIEMSSYMLERLHDFHADTACLLNLTPDHLDRHGDMAGYAAAKRHVFDNMTALDLAVISIDDAYCREIAQDCALEGLTVLRLSVCDAPSVAAIATPMQQAPTLPGAHNLQNALAASAMARHLGLDEQEIAEGLRTYPGLPHRQALAGVIDGVRFINDSKATNAEAAEKALLCYDKVIWIAGGTAKSGGIDALAPLFGRIAKAFLIGRDAPVLQKTLQDHHVAVENCGTLDVATEAALAAARALDVPVVLLSPACASFDQFASFEARGAQFVDILTRLHDSETP</sequence>
<comment type="similarity">
    <text evidence="7">Belongs to the MurCDEF family.</text>
</comment>